<dbReference type="EMBL" id="UFZA01000002">
    <property type="protein sequence ID" value="STE71325.1"/>
    <property type="molecule type" value="Genomic_DNA"/>
</dbReference>
<organism evidence="1 4">
    <name type="scientific">Escherichia coli</name>
    <dbReference type="NCBI Taxonomy" id="562"/>
    <lineage>
        <taxon>Bacteria</taxon>
        <taxon>Pseudomonadati</taxon>
        <taxon>Pseudomonadota</taxon>
        <taxon>Gammaproteobacteria</taxon>
        <taxon>Enterobacterales</taxon>
        <taxon>Enterobacteriaceae</taxon>
        <taxon>Escherichia</taxon>
    </lineage>
</organism>
<name>A0A2X6I2P4_ECOLX</name>
<gene>
    <name evidence="1" type="ORF">NCTC10082_04192</name>
    <name evidence="2" type="ORF">NCTC11112_06591</name>
</gene>
<evidence type="ECO:0000313" key="3">
    <source>
        <dbReference type="Proteomes" id="UP000254817"/>
    </source>
</evidence>
<proteinExistence type="predicted"/>
<evidence type="ECO:0000313" key="1">
    <source>
        <dbReference type="EMBL" id="STE71325.1"/>
    </source>
</evidence>
<sequence length="39" mass="4774">MSSARVVNGEKRQFYNRVNKLFDIRIQHLQNDIQIFFTF</sequence>
<evidence type="ECO:0000313" key="2">
    <source>
        <dbReference type="EMBL" id="STI47378.1"/>
    </source>
</evidence>
<dbReference type="AlphaFoldDB" id="A0A2X6I2P4"/>
<dbReference type="EMBL" id="UGAW01000002">
    <property type="protein sequence ID" value="STI47378.1"/>
    <property type="molecule type" value="Genomic_DNA"/>
</dbReference>
<accession>A0A2X6I2P4</accession>
<evidence type="ECO:0000313" key="4">
    <source>
        <dbReference type="Proteomes" id="UP000255164"/>
    </source>
</evidence>
<dbReference type="Proteomes" id="UP000255164">
    <property type="component" value="Unassembled WGS sequence"/>
</dbReference>
<protein>
    <submittedName>
        <fullName evidence="1">Uncharacterized protein</fullName>
    </submittedName>
</protein>
<reference evidence="3 4" key="1">
    <citation type="submission" date="2018-06" db="EMBL/GenBank/DDBJ databases">
        <authorList>
            <consortium name="Pathogen Informatics"/>
            <person name="Doyle S."/>
        </authorList>
    </citation>
    <scope>NUCLEOTIDE SEQUENCE [LARGE SCALE GENOMIC DNA]</scope>
    <source>
        <strain evidence="1 4">NCTC10082</strain>
        <strain evidence="2 3">NCTC11112</strain>
    </source>
</reference>
<dbReference type="Proteomes" id="UP000254817">
    <property type="component" value="Unassembled WGS sequence"/>
</dbReference>